<dbReference type="KEGG" id="dpx:DAPPUDRAFT_115495"/>
<sequence length="386" mass="44312">MSLNQPRKAREEGLERKIPNIHHMSSTMMLDMKLKISQKNSGSSKPPPGNPISNFTMQSWPSWRKKFFTNWREDAKRMAVPGYHLPSVYVMRNSLIPQKYEQIKEYIKKKLSSCTALSIILDIWSFKSMIGYIGFTCSGVLKTYEPFRCFLSIRQVKGKQTGEAIFIEYKGVIQEWEITISKFETLTQSSVEQVERSEPDPNPLINIPDSQRLVDIEIEFDDDSSLWGRIDDIQLSCQEMDEADYETLGNVIPAYLDLLNKVSLTREEDEGTLINNPKSPLAGKIHHCADLAEALKKSLESRITMQSTHFQLYYFPKLNGKSLTQKVRCVTLMDIALIKGLTDSGILSTKEIKINRDVNFHEQISHEQKPLSSQNNITNWWIGSHN</sequence>
<dbReference type="AlphaFoldDB" id="E9HLK5"/>
<dbReference type="EMBL" id="GL732679">
    <property type="protein sequence ID" value="EFX67401.1"/>
    <property type="molecule type" value="Genomic_DNA"/>
</dbReference>
<reference evidence="1 2" key="1">
    <citation type="journal article" date="2011" name="Science">
        <title>The ecoresponsive genome of Daphnia pulex.</title>
        <authorList>
            <person name="Colbourne J.K."/>
            <person name="Pfrender M.E."/>
            <person name="Gilbert D."/>
            <person name="Thomas W.K."/>
            <person name="Tucker A."/>
            <person name="Oakley T.H."/>
            <person name="Tokishita S."/>
            <person name="Aerts A."/>
            <person name="Arnold G.J."/>
            <person name="Basu M.K."/>
            <person name="Bauer D.J."/>
            <person name="Caceres C.E."/>
            <person name="Carmel L."/>
            <person name="Casola C."/>
            <person name="Choi J.H."/>
            <person name="Detter J.C."/>
            <person name="Dong Q."/>
            <person name="Dusheyko S."/>
            <person name="Eads B.D."/>
            <person name="Frohlich T."/>
            <person name="Geiler-Samerotte K.A."/>
            <person name="Gerlach D."/>
            <person name="Hatcher P."/>
            <person name="Jogdeo S."/>
            <person name="Krijgsveld J."/>
            <person name="Kriventseva E.V."/>
            <person name="Kultz D."/>
            <person name="Laforsch C."/>
            <person name="Lindquist E."/>
            <person name="Lopez J."/>
            <person name="Manak J.R."/>
            <person name="Muller J."/>
            <person name="Pangilinan J."/>
            <person name="Patwardhan R.P."/>
            <person name="Pitluck S."/>
            <person name="Pritham E.J."/>
            <person name="Rechtsteiner A."/>
            <person name="Rho M."/>
            <person name="Rogozin I.B."/>
            <person name="Sakarya O."/>
            <person name="Salamov A."/>
            <person name="Schaack S."/>
            <person name="Shapiro H."/>
            <person name="Shiga Y."/>
            <person name="Skalitzky C."/>
            <person name="Smith Z."/>
            <person name="Souvorov A."/>
            <person name="Sung W."/>
            <person name="Tang Z."/>
            <person name="Tsuchiya D."/>
            <person name="Tu H."/>
            <person name="Vos H."/>
            <person name="Wang M."/>
            <person name="Wolf Y.I."/>
            <person name="Yamagata H."/>
            <person name="Yamada T."/>
            <person name="Ye Y."/>
            <person name="Shaw J.R."/>
            <person name="Andrews J."/>
            <person name="Crease T.J."/>
            <person name="Tang H."/>
            <person name="Lucas S.M."/>
            <person name="Robertson H.M."/>
            <person name="Bork P."/>
            <person name="Koonin E.V."/>
            <person name="Zdobnov E.M."/>
            <person name="Grigoriev I.V."/>
            <person name="Lynch M."/>
            <person name="Boore J.L."/>
        </authorList>
    </citation>
    <scope>NUCLEOTIDE SEQUENCE [LARGE SCALE GENOMIC DNA]</scope>
</reference>
<name>E9HLK5_DAPPU</name>
<keyword evidence="2" id="KW-1185">Reference proteome</keyword>
<dbReference type="eggNOG" id="KOG1121">
    <property type="taxonomic scope" value="Eukaryota"/>
</dbReference>
<protein>
    <submittedName>
        <fullName evidence="1">Uncharacterized protein</fullName>
    </submittedName>
</protein>
<dbReference type="HOGENOM" id="CLU_716230_0_0_1"/>
<dbReference type="OrthoDB" id="1607513at2759"/>
<dbReference type="Proteomes" id="UP000000305">
    <property type="component" value="Unassembled WGS sequence"/>
</dbReference>
<proteinExistence type="predicted"/>
<gene>
    <name evidence="1" type="ORF">DAPPUDRAFT_115495</name>
</gene>
<dbReference type="InParanoid" id="E9HLK5"/>
<organism evidence="1 2">
    <name type="scientific">Daphnia pulex</name>
    <name type="common">Water flea</name>
    <dbReference type="NCBI Taxonomy" id="6669"/>
    <lineage>
        <taxon>Eukaryota</taxon>
        <taxon>Metazoa</taxon>
        <taxon>Ecdysozoa</taxon>
        <taxon>Arthropoda</taxon>
        <taxon>Crustacea</taxon>
        <taxon>Branchiopoda</taxon>
        <taxon>Diplostraca</taxon>
        <taxon>Cladocera</taxon>
        <taxon>Anomopoda</taxon>
        <taxon>Daphniidae</taxon>
        <taxon>Daphnia</taxon>
    </lineage>
</organism>
<evidence type="ECO:0000313" key="1">
    <source>
        <dbReference type="EMBL" id="EFX67401.1"/>
    </source>
</evidence>
<accession>E9HLK5</accession>
<evidence type="ECO:0000313" key="2">
    <source>
        <dbReference type="Proteomes" id="UP000000305"/>
    </source>
</evidence>